<reference evidence="1 2" key="1">
    <citation type="submission" date="2023-12" db="EMBL/GenBank/DDBJ databases">
        <title>Baltic Sea Cyanobacteria.</title>
        <authorList>
            <person name="Delbaje E."/>
            <person name="Fewer D.P."/>
            <person name="Shishido T.K."/>
        </authorList>
    </citation>
    <scope>NUCLEOTIDE SEQUENCE [LARGE SCALE GENOMIC DNA]</scope>
    <source>
        <strain evidence="1 2">UHCC 0060</strain>
    </source>
</reference>
<name>A0ABU5USX9_NODSP</name>
<comment type="caution">
    <text evidence="1">The sequence shown here is derived from an EMBL/GenBank/DDBJ whole genome shotgun (WGS) entry which is preliminary data.</text>
</comment>
<dbReference type="EMBL" id="JAYGHK010000049">
    <property type="protein sequence ID" value="MEA5609407.1"/>
    <property type="molecule type" value="Genomic_DNA"/>
</dbReference>
<evidence type="ECO:0000313" key="1">
    <source>
        <dbReference type="EMBL" id="MEA5609407.1"/>
    </source>
</evidence>
<dbReference type="RefSeq" id="WP_006199328.1">
    <property type="nucleotide sequence ID" value="NZ_JAYGHK010000049.1"/>
</dbReference>
<dbReference type="InterPro" id="IPR027417">
    <property type="entry name" value="P-loop_NTPase"/>
</dbReference>
<dbReference type="Proteomes" id="UP001303285">
    <property type="component" value="Unassembled WGS sequence"/>
</dbReference>
<accession>A0ABU5USX9</accession>
<dbReference type="Gene3D" id="3.40.50.300">
    <property type="entry name" value="P-loop containing nucleotide triphosphate hydrolases"/>
    <property type="match status" value="1"/>
</dbReference>
<evidence type="ECO:0008006" key="3">
    <source>
        <dbReference type="Google" id="ProtNLM"/>
    </source>
</evidence>
<keyword evidence="2" id="KW-1185">Reference proteome</keyword>
<proteinExistence type="predicted"/>
<gene>
    <name evidence="1" type="ORF">VB695_15265</name>
</gene>
<dbReference type="GeneID" id="78019966"/>
<sequence length="62" mass="7119">MQPEPWASLPKTCITLTLWSRIFTNKTEENPWTPTCLVVSHRPSVLRRADQIILMKAGRVEA</sequence>
<organism evidence="1 2">
    <name type="scientific">Nodularia spumigena UHCC 0060</name>
    <dbReference type="NCBI Taxonomy" id="3110300"/>
    <lineage>
        <taxon>Bacteria</taxon>
        <taxon>Bacillati</taxon>
        <taxon>Cyanobacteriota</taxon>
        <taxon>Cyanophyceae</taxon>
        <taxon>Nostocales</taxon>
        <taxon>Nodulariaceae</taxon>
        <taxon>Nodularia</taxon>
    </lineage>
</organism>
<protein>
    <recommendedName>
        <fullName evidence="3">ABC transporter ATP-binding protein</fullName>
    </recommendedName>
</protein>
<evidence type="ECO:0000313" key="2">
    <source>
        <dbReference type="Proteomes" id="UP001303285"/>
    </source>
</evidence>